<evidence type="ECO:0000313" key="2">
    <source>
        <dbReference type="EMBL" id="CEN29307.1"/>
    </source>
</evidence>
<dbReference type="KEGG" id="lpk:LACPI_2107"/>
<keyword evidence="2" id="KW-0645">Protease</keyword>
<dbReference type="InterPro" id="IPR050361">
    <property type="entry name" value="MPP/UQCRC_Complex"/>
</dbReference>
<dbReference type="AlphaFoldDB" id="A0A0D6DZC8"/>
<feature type="domain" description="Peptidase M16 C-terminal" evidence="1">
    <location>
        <begin position="177"/>
        <end position="352"/>
    </location>
</feature>
<reference evidence="3" key="1">
    <citation type="submission" date="2015-01" db="EMBL/GenBank/DDBJ databases">
        <authorList>
            <person name="Andreevskaya M."/>
        </authorList>
    </citation>
    <scope>NUCLEOTIDE SEQUENCE [LARGE SCALE GENOMIC DNA]</scope>
    <source>
        <strain evidence="3">MKFS47</strain>
    </source>
</reference>
<dbReference type="Proteomes" id="UP000033166">
    <property type="component" value="Chromosome I"/>
</dbReference>
<evidence type="ECO:0000259" key="1">
    <source>
        <dbReference type="Pfam" id="PF05193"/>
    </source>
</evidence>
<dbReference type="InterPro" id="IPR011249">
    <property type="entry name" value="Metalloenz_LuxS/M16"/>
</dbReference>
<dbReference type="GO" id="GO:0006508">
    <property type="term" value="P:proteolysis"/>
    <property type="evidence" value="ECO:0007669"/>
    <property type="project" value="UniProtKB-KW"/>
</dbReference>
<dbReference type="GO" id="GO:0008237">
    <property type="term" value="F:metallopeptidase activity"/>
    <property type="evidence" value="ECO:0007669"/>
    <property type="project" value="UniProtKB-KW"/>
</dbReference>
<proteinExistence type="predicted"/>
<name>A0A0D6DZC8_9LACT</name>
<keyword evidence="2" id="KW-0378">Hydrolase</keyword>
<dbReference type="PANTHER" id="PTHR11851">
    <property type="entry name" value="METALLOPROTEASE"/>
    <property type="match status" value="1"/>
</dbReference>
<dbReference type="Pfam" id="PF05193">
    <property type="entry name" value="Peptidase_M16_C"/>
    <property type="match status" value="1"/>
</dbReference>
<accession>A0A0D6DZC8</accession>
<dbReference type="InterPro" id="IPR007863">
    <property type="entry name" value="Peptidase_M16_C"/>
</dbReference>
<evidence type="ECO:0000313" key="3">
    <source>
        <dbReference type="Proteomes" id="UP000033166"/>
    </source>
</evidence>
<dbReference type="STRING" id="1364.LP2241_50478"/>
<protein>
    <submittedName>
        <fullName evidence="2">Probable inactive metalloprotease YmfF</fullName>
    </submittedName>
</protein>
<dbReference type="GO" id="GO:0046872">
    <property type="term" value="F:metal ion binding"/>
    <property type="evidence" value="ECO:0007669"/>
    <property type="project" value="InterPro"/>
</dbReference>
<organism evidence="2 3">
    <name type="scientific">Pseudolactococcus piscium MKFS47</name>
    <dbReference type="NCBI Taxonomy" id="297352"/>
    <lineage>
        <taxon>Bacteria</taxon>
        <taxon>Bacillati</taxon>
        <taxon>Bacillota</taxon>
        <taxon>Bacilli</taxon>
        <taxon>Lactobacillales</taxon>
        <taxon>Streptococcaceae</taxon>
        <taxon>Pseudolactococcus</taxon>
    </lineage>
</organism>
<dbReference type="PANTHER" id="PTHR11851:SF186">
    <property type="entry name" value="INACTIVE METALLOPROTEASE YMFF-RELATED"/>
    <property type="match status" value="1"/>
</dbReference>
<sequence length="420" mass="47071">MKIKNGVNLHIIKEKKFKTVQFLIRFRTKMSRDTVAKRVLISNLWETSNEQLPTSQQFQKKLSGMYGASFATSLSKKGDNHFLTIGMSVVNPKFVASDTITEAISLIHQALFMPLVDEYGFDEATFDREKKNLLQYLASTREDKAYVAATKLTALFFTDKDMATPSISTVDLLAKETRESVYEYYQKMLQTDTIDISILGDLTLSEEQAIIAQFSKLPFTDRVPLASILYKQDRASICQEATEKEAVNQSILQLGYHHAVTFGDENYLTMQVLNGILGGFSHAKLFTTVREKESLAYYANSRFDSFTGFLKISAGIDAADHDKALTLIKAQVAALVAGDISDSELSQTKNMLRNAYFIALDSPTNLIEQAYIQTLLPDHYLAQAEWLQRLADVTKEDVVRLAGTLSLQAVYFMEGDALGD</sequence>
<dbReference type="NCBIfam" id="NF047422">
    <property type="entry name" value="YfmF_fam"/>
    <property type="match status" value="1"/>
</dbReference>
<keyword evidence="2" id="KW-0482">Metalloprotease</keyword>
<dbReference type="RefSeq" id="WP_047916294.1">
    <property type="nucleotide sequence ID" value="NZ_LN774769.1"/>
</dbReference>
<dbReference type="EMBL" id="LN774769">
    <property type="protein sequence ID" value="CEN29307.1"/>
    <property type="molecule type" value="Genomic_DNA"/>
</dbReference>
<dbReference type="SUPFAM" id="SSF63411">
    <property type="entry name" value="LuxS/MPP-like metallohydrolase"/>
    <property type="match status" value="2"/>
</dbReference>
<gene>
    <name evidence="2" type="primary">ymfF</name>
    <name evidence="2" type="ORF">LACPI_2107</name>
</gene>
<dbReference type="Gene3D" id="3.30.830.10">
    <property type="entry name" value="Metalloenzyme, LuxS/M16 peptidase-like"/>
    <property type="match status" value="2"/>
</dbReference>
<dbReference type="HOGENOM" id="CLU_052943_0_0_9"/>